<protein>
    <submittedName>
        <fullName evidence="4">DUF4236 domain-containing protein</fullName>
    </submittedName>
</protein>
<evidence type="ECO:0000313" key="4">
    <source>
        <dbReference type="EMBL" id="MBC5695490.1"/>
    </source>
</evidence>
<reference evidence="4 5" key="1">
    <citation type="submission" date="2020-08" db="EMBL/GenBank/DDBJ databases">
        <title>Genome public.</title>
        <authorList>
            <person name="Liu C."/>
            <person name="Sun Q."/>
        </authorList>
    </citation>
    <scope>NUCLEOTIDE SEQUENCE [LARGE SCALE GENOMIC DNA]</scope>
    <source>
        <strain evidence="4 5">M2</strain>
    </source>
</reference>
<feature type="compositionally biased region" description="Pro residues" evidence="1">
    <location>
        <begin position="86"/>
        <end position="97"/>
    </location>
</feature>
<dbReference type="InterPro" id="IPR025330">
    <property type="entry name" value="DUF4236"/>
</dbReference>
<gene>
    <name evidence="4" type="ORF">H8S02_05950</name>
</gene>
<keyword evidence="2" id="KW-1133">Transmembrane helix</keyword>
<feature type="compositionally biased region" description="Basic and acidic residues" evidence="1">
    <location>
        <begin position="198"/>
        <end position="284"/>
    </location>
</feature>
<dbReference type="Pfam" id="PF14020">
    <property type="entry name" value="DUF4236"/>
    <property type="match status" value="1"/>
</dbReference>
<feature type="transmembrane region" description="Helical" evidence="2">
    <location>
        <begin position="155"/>
        <end position="172"/>
    </location>
</feature>
<dbReference type="RefSeq" id="WP_186969746.1">
    <property type="nucleotide sequence ID" value="NZ_JACOPK010000004.1"/>
</dbReference>
<evidence type="ECO:0000313" key="5">
    <source>
        <dbReference type="Proteomes" id="UP000641741"/>
    </source>
</evidence>
<sequence length="347" mass="36368">MGFRFRKSFKIAPGVRVNVGKKSIGISAGVKGARVSVNSSGRKTTTVGIPGTGLSYQKTEKIGGHAATDKHDQTAPEYTPTVDLPPIDPQPPRPPRTPKGTLTLLKVLAVLLIAMSLTLTLASVVGGFIGTALGCFILYYRRTRIAWNGDKPPRCRWMVVVAVLFVLLAVGGKASPDPAADATAEQTVQAEQAAAEQAAKEQAEKEAAEKAAAEQAAKEQAEKEAAEKAAAEQAAKEQAAKEQAEKEAAEKAAKEQAEKEAAEKAAAEQAAKEQAEKEAAEKAAAEQAAAAAAAQAAQEQAAAQQSETVYITPSGKRWHRSASCAGKNAREVTMDQVGNRTPCKKCA</sequence>
<feature type="region of interest" description="Disordered" evidence="1">
    <location>
        <begin position="66"/>
        <end position="97"/>
    </location>
</feature>
<accession>A0ABR7GME6</accession>
<feature type="transmembrane region" description="Helical" evidence="2">
    <location>
        <begin position="125"/>
        <end position="143"/>
    </location>
</feature>
<dbReference type="Proteomes" id="UP000641741">
    <property type="component" value="Unassembled WGS sequence"/>
</dbReference>
<keyword evidence="5" id="KW-1185">Reference proteome</keyword>
<comment type="caution">
    <text evidence="4">The sequence shown here is derived from an EMBL/GenBank/DDBJ whole genome shotgun (WGS) entry which is preliminary data.</text>
</comment>
<keyword evidence="2" id="KW-0472">Membrane</keyword>
<dbReference type="EMBL" id="JACOPK010000004">
    <property type="protein sequence ID" value="MBC5695490.1"/>
    <property type="molecule type" value="Genomic_DNA"/>
</dbReference>
<evidence type="ECO:0000259" key="3">
    <source>
        <dbReference type="Pfam" id="PF14020"/>
    </source>
</evidence>
<feature type="compositionally biased region" description="Low complexity" evidence="1">
    <location>
        <begin position="285"/>
        <end position="305"/>
    </location>
</feature>
<keyword evidence="2" id="KW-0812">Transmembrane</keyword>
<name>A0ABR7GME6_9FIRM</name>
<evidence type="ECO:0000256" key="1">
    <source>
        <dbReference type="SAM" id="MobiDB-lite"/>
    </source>
</evidence>
<feature type="domain" description="DUF4236" evidence="3">
    <location>
        <begin position="3"/>
        <end position="56"/>
    </location>
</feature>
<feature type="region of interest" description="Disordered" evidence="1">
    <location>
        <begin position="197"/>
        <end position="327"/>
    </location>
</feature>
<evidence type="ECO:0000256" key="2">
    <source>
        <dbReference type="SAM" id="Phobius"/>
    </source>
</evidence>
<proteinExistence type="predicted"/>
<organism evidence="4 5">
    <name type="scientific">Agathobaculum hominis</name>
    <dbReference type="NCBI Taxonomy" id="2763014"/>
    <lineage>
        <taxon>Bacteria</taxon>
        <taxon>Bacillati</taxon>
        <taxon>Bacillota</taxon>
        <taxon>Clostridia</taxon>
        <taxon>Eubacteriales</taxon>
        <taxon>Butyricicoccaceae</taxon>
        <taxon>Agathobaculum</taxon>
    </lineage>
</organism>